<protein>
    <submittedName>
        <fullName evidence="1">Msl8541 protein</fullName>
    </submittedName>
</protein>
<accession>Q982Q4</accession>
<dbReference type="KEGG" id="mlo:msl8541"/>
<organism evidence="1 2">
    <name type="scientific">Mesorhizobium japonicum (strain LMG 29417 / CECT 9101 / MAFF 303099)</name>
    <name type="common">Mesorhizobium loti (strain MAFF 303099)</name>
    <dbReference type="NCBI Taxonomy" id="266835"/>
    <lineage>
        <taxon>Bacteria</taxon>
        <taxon>Pseudomonadati</taxon>
        <taxon>Pseudomonadota</taxon>
        <taxon>Alphaproteobacteria</taxon>
        <taxon>Hyphomicrobiales</taxon>
        <taxon>Phyllobacteriaceae</taxon>
        <taxon>Mesorhizobium</taxon>
    </lineage>
</organism>
<name>Q982Q4_RHILO</name>
<dbReference type="HOGENOM" id="CLU_195322_0_0_5"/>
<proteinExistence type="predicted"/>
<evidence type="ECO:0000313" key="2">
    <source>
        <dbReference type="Proteomes" id="UP000000552"/>
    </source>
</evidence>
<gene>
    <name evidence="1" type="ordered locus">msl8541</name>
</gene>
<reference evidence="1 2" key="1">
    <citation type="journal article" date="2000" name="DNA Res.">
        <title>Complete genome structure of the nitrogen-fixing symbiotic bacterium Mesorhizobium loti.</title>
        <authorList>
            <person name="Kaneko T."/>
            <person name="Nakamura Y."/>
            <person name="Sato S."/>
            <person name="Asamizu E."/>
            <person name="Kato T."/>
            <person name="Sasamoto S."/>
            <person name="Watanabe A."/>
            <person name="Idesawa K."/>
            <person name="Ishikawa A."/>
            <person name="Kawashima K."/>
            <person name="Kimura T."/>
            <person name="Kishida Y."/>
            <person name="Kiyokawa C."/>
            <person name="Kohara M."/>
            <person name="Matsumoto M."/>
            <person name="Matsuno A."/>
            <person name="Mochizuki Y."/>
            <person name="Nakayama S."/>
            <person name="Nakazaki N."/>
            <person name="Shimpo S."/>
            <person name="Sugimoto M."/>
            <person name="Takeuchi C."/>
            <person name="Yamada M."/>
            <person name="Tabata S."/>
        </authorList>
    </citation>
    <scope>NUCLEOTIDE SEQUENCE [LARGE SCALE GENOMIC DNA]</scope>
    <source>
        <strain evidence="2">LMG 29417 / CECT 9101 / MAFF 303099</strain>
    </source>
</reference>
<dbReference type="EMBL" id="BA000012">
    <property type="protein sequence ID" value="BAB54402.1"/>
    <property type="molecule type" value="Genomic_DNA"/>
</dbReference>
<dbReference type="AlphaFoldDB" id="Q982Q4"/>
<sequence length="81" mass="9421">MYSSSVMRYAFRLPRRSEMSLRKVQRNAEILSMKASGKNAVEIARTIGVSPTRVRTILKFYDLHPEIKASDLNRPPERRNQ</sequence>
<evidence type="ECO:0000313" key="1">
    <source>
        <dbReference type="EMBL" id="BAB54402.1"/>
    </source>
</evidence>
<dbReference type="Proteomes" id="UP000000552">
    <property type="component" value="Chromosome"/>
</dbReference>